<dbReference type="SMART" id="SM00332">
    <property type="entry name" value="PP2Cc"/>
    <property type="match status" value="1"/>
</dbReference>
<dbReference type="InterPro" id="IPR015655">
    <property type="entry name" value="PP2C"/>
</dbReference>
<dbReference type="SUPFAM" id="SSF81606">
    <property type="entry name" value="PP2C-like"/>
    <property type="match status" value="1"/>
</dbReference>
<dbReference type="AlphaFoldDB" id="A0AAE3VMA9"/>
<proteinExistence type="predicted"/>
<protein>
    <submittedName>
        <fullName evidence="2">Serine/threonine protein phosphatase PrpC</fullName>
    </submittedName>
</protein>
<dbReference type="Proteomes" id="UP001229244">
    <property type="component" value="Unassembled WGS sequence"/>
</dbReference>
<dbReference type="Pfam" id="PF00481">
    <property type="entry name" value="PP2C"/>
    <property type="match status" value="1"/>
</dbReference>
<comment type="caution">
    <text evidence="2">The sequence shown here is derived from an EMBL/GenBank/DDBJ whole genome shotgun (WGS) entry which is preliminary data.</text>
</comment>
<accession>A0AAE3VMA9</accession>
<evidence type="ECO:0000259" key="1">
    <source>
        <dbReference type="PROSITE" id="PS51746"/>
    </source>
</evidence>
<evidence type="ECO:0000313" key="3">
    <source>
        <dbReference type="Proteomes" id="UP001229244"/>
    </source>
</evidence>
<dbReference type="CDD" id="cd00143">
    <property type="entry name" value="PP2Cc"/>
    <property type="match status" value="1"/>
</dbReference>
<dbReference type="EMBL" id="JAUSUL010000001">
    <property type="protein sequence ID" value="MDQ0314301.1"/>
    <property type="molecule type" value="Genomic_DNA"/>
</dbReference>
<keyword evidence="3" id="KW-1185">Reference proteome</keyword>
<dbReference type="InterPro" id="IPR001932">
    <property type="entry name" value="PPM-type_phosphatase-like_dom"/>
</dbReference>
<dbReference type="PANTHER" id="PTHR13832">
    <property type="entry name" value="PROTEIN PHOSPHATASE 2C"/>
    <property type="match status" value="1"/>
</dbReference>
<evidence type="ECO:0000313" key="2">
    <source>
        <dbReference type="EMBL" id="MDQ0314301.1"/>
    </source>
</evidence>
<sequence length="235" mass="25134">MAGETDLIGPPPLIWSAASRCGVRHDVNEDAFLASPERGLFCVADGMGGHLEGQLASLSVARILDRMVAVAPLEDCVDTIERSLQRINASLRSEAVKSGASAIIGATVVVLVMDRDYAVVSWAGDSRCYLMRDGELFQITRDHGVPQNQETRRTNVVSRAVGSGERIELDRVVLAIEPEDTFLLCSDGISDYLEPDDILAGLQRPLESAAEDLVEAAAVCGSRDDLTAVLARVAG</sequence>
<dbReference type="InterPro" id="IPR036457">
    <property type="entry name" value="PPM-type-like_dom_sf"/>
</dbReference>
<dbReference type="GO" id="GO:0004722">
    <property type="term" value="F:protein serine/threonine phosphatase activity"/>
    <property type="evidence" value="ECO:0007669"/>
    <property type="project" value="InterPro"/>
</dbReference>
<dbReference type="SMART" id="SM00331">
    <property type="entry name" value="PP2C_SIG"/>
    <property type="match status" value="1"/>
</dbReference>
<reference evidence="2" key="1">
    <citation type="submission" date="2023-07" db="EMBL/GenBank/DDBJ databases">
        <title>Genomic Encyclopedia of Type Strains, Phase IV (KMG-IV): sequencing the most valuable type-strain genomes for metagenomic binning, comparative biology and taxonomic classification.</title>
        <authorList>
            <person name="Goeker M."/>
        </authorList>
    </citation>
    <scope>NUCLEOTIDE SEQUENCE</scope>
    <source>
        <strain evidence="2">DSM 21202</strain>
    </source>
</reference>
<dbReference type="PROSITE" id="PS51746">
    <property type="entry name" value="PPM_2"/>
    <property type="match status" value="1"/>
</dbReference>
<dbReference type="RefSeq" id="WP_306884074.1">
    <property type="nucleotide sequence ID" value="NZ_JAUSUL010000001.1"/>
</dbReference>
<name>A0AAE3VMA9_9HYPH</name>
<dbReference type="PANTHER" id="PTHR13832:SF827">
    <property type="entry name" value="PROTEIN PHOSPHATASE 1L"/>
    <property type="match status" value="1"/>
</dbReference>
<dbReference type="Gene3D" id="3.60.40.10">
    <property type="entry name" value="PPM-type phosphatase domain"/>
    <property type="match status" value="1"/>
</dbReference>
<feature type="domain" description="PPM-type phosphatase" evidence="1">
    <location>
        <begin position="14"/>
        <end position="233"/>
    </location>
</feature>
<gene>
    <name evidence="2" type="ORF">J2S73_000738</name>
</gene>
<organism evidence="2 3">
    <name type="scientific">Amorphus orientalis</name>
    <dbReference type="NCBI Taxonomy" id="649198"/>
    <lineage>
        <taxon>Bacteria</taxon>
        <taxon>Pseudomonadati</taxon>
        <taxon>Pseudomonadota</taxon>
        <taxon>Alphaproteobacteria</taxon>
        <taxon>Hyphomicrobiales</taxon>
        <taxon>Amorphaceae</taxon>
        <taxon>Amorphus</taxon>
    </lineage>
</organism>